<name>A0A5B0LHN4_PUCGR</name>
<evidence type="ECO:0000313" key="5">
    <source>
        <dbReference type="Proteomes" id="UP000325313"/>
    </source>
</evidence>
<dbReference type="InterPro" id="IPR000727">
    <property type="entry name" value="T_SNARE_dom"/>
</dbReference>
<accession>A0A5B0LHN4</accession>
<dbReference type="Gene3D" id="1.20.5.110">
    <property type="match status" value="1"/>
</dbReference>
<organism evidence="2 5">
    <name type="scientific">Puccinia graminis f. sp. tritici</name>
    <dbReference type="NCBI Taxonomy" id="56615"/>
    <lineage>
        <taxon>Eukaryota</taxon>
        <taxon>Fungi</taxon>
        <taxon>Dikarya</taxon>
        <taxon>Basidiomycota</taxon>
        <taxon>Pucciniomycotina</taxon>
        <taxon>Pucciniomycetes</taxon>
        <taxon>Pucciniales</taxon>
        <taxon>Pucciniaceae</taxon>
        <taxon>Puccinia</taxon>
    </lineage>
</organism>
<evidence type="ECO:0000313" key="4">
    <source>
        <dbReference type="Proteomes" id="UP000324748"/>
    </source>
</evidence>
<comment type="caution">
    <text evidence="2">The sequence shown here is derived from an EMBL/GenBank/DDBJ whole genome shotgun (WGS) entry which is preliminary data.</text>
</comment>
<sequence>MPAKTPTEADCPARQSCGTRHYRRAHLVGEIYPKSLESCENKIDGVLENHSDRSNEPLESHQLQSSQLLFPQEFTVWQRWHALLLRFYMSRLPIPDGSHDHQIRFATSRISRQRDLFLHISLELEVKESLLDELDQELDFTSNGLTRINKRMENLFKKFSKDGACWTIVGLVAIQTKNSGSLKKNGCII</sequence>
<evidence type="ECO:0000313" key="3">
    <source>
        <dbReference type="EMBL" id="KAA1086021.1"/>
    </source>
</evidence>
<gene>
    <name evidence="3" type="ORF">PGT21_027308</name>
    <name evidence="2" type="ORF">PGTUg99_000340</name>
</gene>
<dbReference type="EMBL" id="VDEP01000522">
    <property type="protein sequence ID" value="KAA1063785.1"/>
    <property type="molecule type" value="Genomic_DNA"/>
</dbReference>
<dbReference type="EMBL" id="VSWC01000106">
    <property type="protein sequence ID" value="KAA1086021.1"/>
    <property type="molecule type" value="Genomic_DNA"/>
</dbReference>
<dbReference type="PROSITE" id="PS50192">
    <property type="entry name" value="T_SNARE"/>
    <property type="match status" value="1"/>
</dbReference>
<dbReference type="OrthoDB" id="244190at2759"/>
<keyword evidence="4" id="KW-1185">Reference proteome</keyword>
<dbReference type="SUPFAM" id="SSF58038">
    <property type="entry name" value="SNARE fusion complex"/>
    <property type="match status" value="1"/>
</dbReference>
<dbReference type="Proteomes" id="UP000325313">
    <property type="component" value="Unassembled WGS sequence"/>
</dbReference>
<protein>
    <recommendedName>
        <fullName evidence="1">t-SNARE coiled-coil homology domain-containing protein</fullName>
    </recommendedName>
</protein>
<proteinExistence type="predicted"/>
<dbReference type="Proteomes" id="UP000324748">
    <property type="component" value="Unassembled WGS sequence"/>
</dbReference>
<evidence type="ECO:0000259" key="1">
    <source>
        <dbReference type="PROSITE" id="PS50192"/>
    </source>
</evidence>
<reference evidence="4 5" key="1">
    <citation type="submission" date="2019-05" db="EMBL/GenBank/DDBJ databases">
        <title>Emergence of the Ug99 lineage of the wheat stem rust pathogen through somatic hybridization.</title>
        <authorList>
            <person name="Li F."/>
            <person name="Upadhyaya N.M."/>
            <person name="Sperschneider J."/>
            <person name="Matny O."/>
            <person name="Nguyen-Phuc H."/>
            <person name="Mago R."/>
            <person name="Raley C."/>
            <person name="Miller M.E."/>
            <person name="Silverstein K.A.T."/>
            <person name="Henningsen E."/>
            <person name="Hirsch C.D."/>
            <person name="Visser B."/>
            <person name="Pretorius Z.A."/>
            <person name="Steffenson B.J."/>
            <person name="Schwessinger B."/>
            <person name="Dodds P.N."/>
            <person name="Figueroa M."/>
        </authorList>
    </citation>
    <scope>NUCLEOTIDE SEQUENCE [LARGE SCALE GENOMIC DNA]</scope>
    <source>
        <strain evidence="3">21-0</strain>
        <strain evidence="2 5">Ug99</strain>
    </source>
</reference>
<feature type="domain" description="T-SNARE coiled-coil homology" evidence="1">
    <location>
        <begin position="93"/>
        <end position="155"/>
    </location>
</feature>
<evidence type="ECO:0000313" key="2">
    <source>
        <dbReference type="EMBL" id="KAA1063785.1"/>
    </source>
</evidence>
<dbReference type="AlphaFoldDB" id="A0A5B0LHN4"/>